<feature type="domain" description="Ig-like" evidence="13">
    <location>
        <begin position="584"/>
        <end position="667"/>
    </location>
</feature>
<evidence type="ECO:0000313" key="14">
    <source>
        <dbReference type="Proteomes" id="UP000504617"/>
    </source>
</evidence>
<dbReference type="SMART" id="SM00408">
    <property type="entry name" value="IGc2"/>
    <property type="match status" value="8"/>
</dbReference>
<dbReference type="GO" id="GO:0055037">
    <property type="term" value="C:recycling endosome"/>
    <property type="evidence" value="ECO:0007669"/>
    <property type="project" value="TreeGrafter"/>
</dbReference>
<dbReference type="GO" id="GO:0019903">
    <property type="term" value="F:protein phosphatase binding"/>
    <property type="evidence" value="ECO:0007669"/>
    <property type="project" value="TreeGrafter"/>
</dbReference>
<dbReference type="Pfam" id="PF13895">
    <property type="entry name" value="Ig_2"/>
    <property type="match status" value="2"/>
</dbReference>
<keyword evidence="2" id="KW-0472">Membrane</keyword>
<evidence type="ECO:0000256" key="2">
    <source>
        <dbReference type="ARBA" id="ARBA00022475"/>
    </source>
</evidence>
<evidence type="ECO:0000256" key="6">
    <source>
        <dbReference type="ARBA" id="ARBA00023180"/>
    </source>
</evidence>
<dbReference type="PANTHER" id="PTHR46958:SF1">
    <property type="entry name" value="B-CELL RECEPTOR CD22"/>
    <property type="match status" value="1"/>
</dbReference>
<keyword evidence="14" id="KW-1185">Reference proteome</keyword>
<dbReference type="SMART" id="SM00409">
    <property type="entry name" value="IG"/>
    <property type="match status" value="11"/>
</dbReference>
<feature type="chain" id="PRO_5026711855" description="B-cell receptor CD22" evidence="12">
    <location>
        <begin position="17"/>
        <end position="1366"/>
    </location>
</feature>
<evidence type="ECO:0000256" key="1">
    <source>
        <dbReference type="ARBA" id="ARBA00004251"/>
    </source>
</evidence>
<feature type="domain" description="Ig-like" evidence="13">
    <location>
        <begin position="1187"/>
        <end position="1274"/>
    </location>
</feature>
<dbReference type="KEGG" id="tsr:106546459"/>
<keyword evidence="3 12" id="KW-0732">Signal</keyword>
<dbReference type="SUPFAM" id="SSF48726">
    <property type="entry name" value="Immunoglobulin"/>
    <property type="match status" value="10"/>
</dbReference>
<dbReference type="GO" id="GO:0050859">
    <property type="term" value="P:negative regulation of B cell receptor signaling pathway"/>
    <property type="evidence" value="ECO:0007669"/>
    <property type="project" value="TreeGrafter"/>
</dbReference>
<reference evidence="15" key="1">
    <citation type="submission" date="2025-08" db="UniProtKB">
        <authorList>
            <consortium name="RefSeq"/>
        </authorList>
    </citation>
    <scope>IDENTIFICATION</scope>
</reference>
<comment type="subcellular location">
    <subcellularLocation>
        <location evidence="1">Cell membrane</location>
        <topology evidence="1">Single-pass type I membrane protein</topology>
    </subcellularLocation>
</comment>
<evidence type="ECO:0000256" key="4">
    <source>
        <dbReference type="ARBA" id="ARBA00022737"/>
    </source>
</evidence>
<evidence type="ECO:0000256" key="8">
    <source>
        <dbReference type="ARBA" id="ARBA00040106"/>
    </source>
</evidence>
<keyword evidence="7" id="KW-0393">Immunoglobulin domain</keyword>
<dbReference type="InterPro" id="IPR013783">
    <property type="entry name" value="Ig-like_fold"/>
</dbReference>
<feature type="domain" description="Ig-like" evidence="13">
    <location>
        <begin position="1011"/>
        <end position="1092"/>
    </location>
</feature>
<evidence type="ECO:0000256" key="11">
    <source>
        <dbReference type="ARBA" id="ARBA00046458"/>
    </source>
</evidence>
<dbReference type="OrthoDB" id="6250964at2759"/>
<feature type="signal peptide" evidence="12">
    <location>
        <begin position="1"/>
        <end position="16"/>
    </location>
</feature>
<dbReference type="GO" id="GO:0042113">
    <property type="term" value="P:B cell activation"/>
    <property type="evidence" value="ECO:0007669"/>
    <property type="project" value="TreeGrafter"/>
</dbReference>
<dbReference type="Pfam" id="PF13927">
    <property type="entry name" value="Ig_3"/>
    <property type="match status" value="4"/>
</dbReference>
<evidence type="ECO:0000256" key="9">
    <source>
        <dbReference type="ARBA" id="ARBA00041781"/>
    </source>
</evidence>
<evidence type="ECO:0000256" key="10">
    <source>
        <dbReference type="ARBA" id="ARBA00045430"/>
    </source>
</evidence>
<evidence type="ECO:0000256" key="3">
    <source>
        <dbReference type="ARBA" id="ARBA00022729"/>
    </source>
</evidence>
<comment type="function">
    <text evidence="10">Most highly expressed siglec (sialic acid-binding immunoglobulin-like lectin) on B-cells that plays a role in various aspects of B-cell biology including differentiation, antigen presentation, and trafficking to bone marrow. Binds to alpha 2,6-linked sialic acid residues of surface molecules such as CD22 itself, CD45 and IgM in a cis configuration. Can also bind to ligands on other cells as an adhesion molecule in a trans configuration. Acts as an inhibitory coreceptor on the surface of B-cells and inhibits B-cell receptor induced signaling, characterized by inhibition of the calcium mobilization and cellular activation. Mechanistically, the immunoreceptor tyrosine-based inhibitory motif domain is phosphorylated by the Src kinase LYN, which in turn leads to the recruitment of the protein tyrosine phosphatase 1/PTPN6, leading to the negative regulation of BCR signaling. If this negative signaling from is of sufficient strength, apoptosis of the B-cell can be induced.</text>
</comment>
<feature type="domain" description="Ig-like" evidence="13">
    <location>
        <begin position="249"/>
        <end position="333"/>
    </location>
</feature>
<evidence type="ECO:0000259" key="13">
    <source>
        <dbReference type="PROSITE" id="PS50835"/>
    </source>
</evidence>
<accession>A0A6I9XYE2</accession>
<evidence type="ECO:0000256" key="7">
    <source>
        <dbReference type="ARBA" id="ARBA00023319"/>
    </source>
</evidence>
<dbReference type="Gene3D" id="2.60.40.10">
    <property type="entry name" value="Immunoglobulins"/>
    <property type="match status" value="11"/>
</dbReference>
<dbReference type="GeneID" id="106546459"/>
<proteinExistence type="predicted"/>
<dbReference type="GO" id="GO:0033691">
    <property type="term" value="F:sialic acid binding"/>
    <property type="evidence" value="ECO:0007669"/>
    <property type="project" value="TreeGrafter"/>
</dbReference>
<feature type="domain" description="Ig-like" evidence="13">
    <location>
        <begin position="921"/>
        <end position="999"/>
    </location>
</feature>
<evidence type="ECO:0000256" key="5">
    <source>
        <dbReference type="ARBA" id="ARBA00022889"/>
    </source>
</evidence>
<keyword evidence="4" id="KW-0677">Repeat</keyword>
<dbReference type="Pfam" id="PF24518">
    <property type="entry name" value="Ig_CD22"/>
    <property type="match status" value="2"/>
</dbReference>
<dbReference type="GO" id="GO:0042609">
    <property type="term" value="F:CD4 receptor binding"/>
    <property type="evidence" value="ECO:0007669"/>
    <property type="project" value="TreeGrafter"/>
</dbReference>
<sequence length="1366" mass="154426">MMRHFLWMLFFQGFWCYENPLRINPNSLEAWTGSCVLFPCQIDERINSRKIVATSVVWYFQPVLNMTVFDYVGSVLYNNSRFPNEHTYLPSPDFQGRVRFVGDLTNGNCNLMITQLQKKDNGTYVIKVTATVENQLNPQILHTSATLKVSELFPIPKLEILKCQERWALQVACSVPMHCPEESIRMNFKGLEKYLTAEIMMTDNGILRKIATIQPIARPRRKAITCQLSNKDMSQKSSITQELDMKNCPNDVQVFVVNNLPIKEGDIVTLNCSVGSNSSSTIWFNWWMSDLHVANYKYSSSQLLTFPARFGPVASYKCEACNTYGCTSSPLLTADIFFAPRKVRIQKDPRGQIDEGMNVVLHCDVGEANPTNLSYTWYKDGEMILWNSPHAHLNLTNIDPAQSGRYWCEASNSMGKTPSPSIALHIICFHCDENPISIVPKILSAWEKSCVVIPCHINQMLSSGTVNVTGIVWNFKPLGKHTWSEGETILLYNSSQTSGTITTVSEDALPSRTWFIGNLTNRDCSLLISPVRTLDSGIYKVKTTVSVDKYPWQFKRSLSASLNVTGKKCSVSYGFGFYLVAVAPRKVRIQKDPRGQIDEGMNVVLHCDVGEANPTNLSYTWYKDGEMILWNSPHAHLNLTNIDPAQSGRYWCEASNSMGKTPSPSIALHIICELKLTMRCFLWLLFLPGSLGDPLSVIPQTLRAWEGSCVIISCKIEEEHESRHIHQVSFAWYFNPSFDNGIGDYTGTLLYNSNQTVAEVSSEFRNRVTFVGDLGRKNCSLKISQLHQSDTGTYGIRLYWKAGNLPEQQKWFFKVSIRVYETPLQLIDTWSPQMKEGSKYRVECSIPYHCFAEPIKLSIEGLEDHHEFSPEMTTETQRVKVEGFFTATSEDHEKQLTCLLKPHKGTEIRKKFANLMVKYGPKGVKLNADREGTLREGNKLTLECIVGSSNPAVDSFQWFKNGERWNNGQWGARREFYSLKDTDSGNYRCQVGNSIRSISSKDLNIDVQYLPKVSINGMPRLPIRENDKVVLKCSAIGNPAVNSYEWYKSSTSGIIMDGPELRFEGIQPSNSDTYHCMARNEIGHSNRSVTLNVNYRPKNVQLFPLNPLPVKEGDTVILNCTVGSSYPSINNYNFLKSTTFMSTSDHRYSALTFFAVPELSVPYSCQACNNLGCTSSPSILLDVLYGPKDLKLNREPSGLVLEGDPVRLTCSVGKANPKTLSYTWYKDGERLPLNSTESVLFIQNAQSMDSGRYHCVSKNIITNAMSPSIRLEVNYGPRNVHVTLDKKSVTEGMDVYLKCDNDAYPLVDTYKWYWKGEEIFMENSKILVLRKIKPEQSGEYLCKAFNSVSNKESQLLTISVSCEYFP</sequence>
<dbReference type="InterPro" id="IPR036179">
    <property type="entry name" value="Ig-like_dom_sf"/>
</dbReference>
<name>A0A6I9XYE2_9SAUR</name>
<feature type="domain" description="Ig-like" evidence="13">
    <location>
        <begin position="1097"/>
        <end position="1180"/>
    </location>
</feature>
<keyword evidence="5" id="KW-0130">Cell adhesion</keyword>
<dbReference type="GO" id="GO:0070062">
    <property type="term" value="C:extracellular exosome"/>
    <property type="evidence" value="ECO:0007669"/>
    <property type="project" value="TreeGrafter"/>
</dbReference>
<protein>
    <recommendedName>
        <fullName evidence="8">B-cell receptor CD22</fullName>
    </recommendedName>
    <alternativeName>
        <fullName evidence="9">Sialic acid-binding Ig-like lectin 2</fullName>
    </alternativeName>
</protein>
<dbReference type="GO" id="GO:0009897">
    <property type="term" value="C:external side of plasma membrane"/>
    <property type="evidence" value="ECO:0007669"/>
    <property type="project" value="TreeGrafter"/>
</dbReference>
<dbReference type="GO" id="GO:0030888">
    <property type="term" value="P:regulation of B cell proliferation"/>
    <property type="evidence" value="ECO:0007669"/>
    <property type="project" value="TreeGrafter"/>
</dbReference>
<dbReference type="GO" id="GO:0005769">
    <property type="term" value="C:early endosome"/>
    <property type="evidence" value="ECO:0007669"/>
    <property type="project" value="TreeGrafter"/>
</dbReference>
<evidence type="ECO:0000313" key="15">
    <source>
        <dbReference type="RefSeq" id="XP_013918811.1"/>
    </source>
</evidence>
<dbReference type="InterPro" id="IPR003599">
    <property type="entry name" value="Ig_sub"/>
</dbReference>
<evidence type="ECO:0000256" key="12">
    <source>
        <dbReference type="SAM" id="SignalP"/>
    </source>
</evidence>
<feature type="domain" description="Ig-like" evidence="13">
    <location>
        <begin position="1277"/>
        <end position="1359"/>
    </location>
</feature>
<dbReference type="PROSITE" id="PS50835">
    <property type="entry name" value="IG_LIKE"/>
    <property type="match status" value="9"/>
</dbReference>
<keyword evidence="2" id="KW-1003">Cell membrane</keyword>
<dbReference type="InterPro" id="IPR003598">
    <property type="entry name" value="Ig_sub2"/>
</dbReference>
<dbReference type="Proteomes" id="UP000504617">
    <property type="component" value="Unplaced"/>
</dbReference>
<dbReference type="PANTHER" id="PTHR46958">
    <property type="entry name" value="B-CELL RECEPTOR CD22"/>
    <property type="match status" value="1"/>
</dbReference>
<dbReference type="RefSeq" id="XP_013918811.1">
    <property type="nucleotide sequence ID" value="XM_014063336.1"/>
</dbReference>
<organism evidence="14 15">
    <name type="scientific">Thamnophis sirtalis</name>
    <dbReference type="NCBI Taxonomy" id="35019"/>
    <lineage>
        <taxon>Eukaryota</taxon>
        <taxon>Metazoa</taxon>
        <taxon>Chordata</taxon>
        <taxon>Craniata</taxon>
        <taxon>Vertebrata</taxon>
        <taxon>Euteleostomi</taxon>
        <taxon>Lepidosauria</taxon>
        <taxon>Squamata</taxon>
        <taxon>Bifurcata</taxon>
        <taxon>Unidentata</taxon>
        <taxon>Episquamata</taxon>
        <taxon>Toxicofera</taxon>
        <taxon>Serpentes</taxon>
        <taxon>Colubroidea</taxon>
        <taxon>Colubridae</taxon>
        <taxon>Natricinae</taxon>
        <taxon>Thamnophis</taxon>
    </lineage>
</organism>
<feature type="domain" description="Ig-like" evidence="13">
    <location>
        <begin position="688"/>
        <end position="794"/>
    </location>
</feature>
<comment type="subunit">
    <text evidence="11">Predominantly monomer of isoform CD22-beta. Also found as heterodimer of isoform CD22-beta and a shorter isoform. Interacts with PTPN6/SHP-1, LYN, SYK, PIK3R1/PIK3R2 and PLCG1 upon phosphorylation. Interacts with GRB2, INPP5D and SHC1 upon phosphorylation. May form a complex with INPP5D/SHIP, GRB2 and SHC1.</text>
</comment>
<keyword evidence="6" id="KW-0325">Glycoprotein</keyword>
<gene>
    <name evidence="15" type="primary">LOC106546459</name>
</gene>
<feature type="domain" description="Ig-like" evidence="13">
    <location>
        <begin position="340"/>
        <end position="423"/>
    </location>
</feature>
<dbReference type="GO" id="GO:0007155">
    <property type="term" value="P:cell adhesion"/>
    <property type="evidence" value="ECO:0007669"/>
    <property type="project" value="UniProtKB-KW"/>
</dbReference>
<dbReference type="InterPro" id="IPR056386">
    <property type="entry name" value="Ig_CD22"/>
</dbReference>
<dbReference type="InterPro" id="IPR007110">
    <property type="entry name" value="Ig-like_dom"/>
</dbReference>
<dbReference type="CDD" id="cd00096">
    <property type="entry name" value="Ig"/>
    <property type="match status" value="2"/>
</dbReference>